<proteinExistence type="predicted"/>
<dbReference type="RefSeq" id="WP_275818316.1">
    <property type="nucleotide sequence ID" value="NZ_BAAANM010000014.1"/>
</dbReference>
<feature type="region of interest" description="Disordered" evidence="1">
    <location>
        <begin position="42"/>
        <end position="64"/>
    </location>
</feature>
<comment type="caution">
    <text evidence="2">The sequence shown here is derived from an EMBL/GenBank/DDBJ whole genome shotgun (WGS) entry which is preliminary data.</text>
</comment>
<accession>A0ABT5Z4X2</accession>
<dbReference type="Proteomes" id="UP001220022">
    <property type="component" value="Unassembled WGS sequence"/>
</dbReference>
<reference evidence="2 3" key="1">
    <citation type="submission" date="2023-03" db="EMBL/GenBank/DDBJ databases">
        <title>Draft genome sequence of type strain Streptomyces ferralitis JCM 14344.</title>
        <authorList>
            <person name="Klaysubun C."/>
            <person name="Duangmal K."/>
        </authorList>
    </citation>
    <scope>NUCLEOTIDE SEQUENCE [LARGE SCALE GENOMIC DNA]</scope>
    <source>
        <strain evidence="2 3">JCM 14344</strain>
    </source>
</reference>
<protein>
    <submittedName>
        <fullName evidence="2">Uncharacterized protein</fullName>
    </submittedName>
</protein>
<dbReference type="EMBL" id="JARHTQ010000018">
    <property type="protein sequence ID" value="MDF2258874.1"/>
    <property type="molecule type" value="Genomic_DNA"/>
</dbReference>
<evidence type="ECO:0000256" key="1">
    <source>
        <dbReference type="SAM" id="MobiDB-lite"/>
    </source>
</evidence>
<name>A0ABT5Z4X2_9ACTN</name>
<organism evidence="2 3">
    <name type="scientific">Streptantibioticus ferralitis</name>
    <dbReference type="NCBI Taxonomy" id="236510"/>
    <lineage>
        <taxon>Bacteria</taxon>
        <taxon>Bacillati</taxon>
        <taxon>Actinomycetota</taxon>
        <taxon>Actinomycetes</taxon>
        <taxon>Kitasatosporales</taxon>
        <taxon>Streptomycetaceae</taxon>
        <taxon>Streptantibioticus</taxon>
    </lineage>
</organism>
<keyword evidence="3" id="KW-1185">Reference proteome</keyword>
<gene>
    <name evidence="2" type="ORF">P2L57_25100</name>
</gene>
<sequence length="64" mass="6927">MRELGLEGVMARIAGRFKRVEPRATARAGEVHRAIAGLVSDRAAQRTTRHDPSTELVGVRATAC</sequence>
<evidence type="ECO:0000313" key="3">
    <source>
        <dbReference type="Proteomes" id="UP001220022"/>
    </source>
</evidence>
<evidence type="ECO:0000313" key="2">
    <source>
        <dbReference type="EMBL" id="MDF2258874.1"/>
    </source>
</evidence>